<dbReference type="InterPro" id="IPR017871">
    <property type="entry name" value="ABC_transporter-like_CS"/>
</dbReference>
<evidence type="ECO:0000256" key="2">
    <source>
        <dbReference type="ARBA" id="ARBA00022448"/>
    </source>
</evidence>
<dbReference type="InterPro" id="IPR003593">
    <property type="entry name" value="AAA+_ATPase"/>
</dbReference>
<protein>
    <submittedName>
        <fullName evidence="6">ATP-binding cassette domain-containing protein</fullName>
    </submittedName>
</protein>
<comment type="caution">
    <text evidence="6">The sequence shown here is derived from an EMBL/GenBank/DDBJ whole genome shotgun (WGS) entry which is preliminary data.</text>
</comment>
<dbReference type="RefSeq" id="WP_054325977.1">
    <property type="nucleotide sequence ID" value="NZ_JACOPL010000001.1"/>
</dbReference>
<name>A0A923LS80_9FIRM</name>
<sequence length="305" mass="33501">MTQNLVETKGLCKSYGGALRVKDLHMQVPEGAIYGFLGPNGAGKSTTLKMILGLAHPTGGEIDVFGKRMNAKNRLDILKDIGSLIESPSYYGHLTGEENLKILQTLRKVPEQNIREALEIVRLTSQKDKQVAHYSLGMKQRLGLAAALLAHPRLLILDEPTNGLDPAGIQEMRELICDLPRRFGMTVLVSSHLLSEIDQMATHVGVIADGALVYQNTIDRLHEKSEHHLALRTLNNPLAQAILTHDGVINDLDADEIILPPLENEEVAHCVALLTDSGIGVLRIEERRKNLEDIFLELTEGAASL</sequence>
<dbReference type="EMBL" id="JACOPL010000001">
    <property type="protein sequence ID" value="MBC5724134.1"/>
    <property type="molecule type" value="Genomic_DNA"/>
</dbReference>
<dbReference type="Proteomes" id="UP000606499">
    <property type="component" value="Unassembled WGS sequence"/>
</dbReference>
<feature type="domain" description="ABC transporter" evidence="5">
    <location>
        <begin position="6"/>
        <end position="234"/>
    </location>
</feature>
<evidence type="ECO:0000313" key="7">
    <source>
        <dbReference type="Proteomes" id="UP000606499"/>
    </source>
</evidence>
<dbReference type="PANTHER" id="PTHR43335">
    <property type="entry name" value="ABC TRANSPORTER, ATP-BINDING PROTEIN"/>
    <property type="match status" value="1"/>
</dbReference>
<proteinExistence type="inferred from homology"/>
<reference evidence="6" key="1">
    <citation type="submission" date="2020-08" db="EMBL/GenBank/DDBJ databases">
        <title>Genome public.</title>
        <authorList>
            <person name="Liu C."/>
            <person name="Sun Q."/>
        </authorList>
    </citation>
    <scope>NUCLEOTIDE SEQUENCE</scope>
    <source>
        <strain evidence="6">NSJ-28</strain>
    </source>
</reference>
<dbReference type="SMART" id="SM00382">
    <property type="entry name" value="AAA"/>
    <property type="match status" value="1"/>
</dbReference>
<accession>A0A923LS80</accession>
<evidence type="ECO:0000256" key="4">
    <source>
        <dbReference type="ARBA" id="ARBA00022840"/>
    </source>
</evidence>
<dbReference type="SUPFAM" id="SSF52540">
    <property type="entry name" value="P-loop containing nucleoside triphosphate hydrolases"/>
    <property type="match status" value="1"/>
</dbReference>
<gene>
    <name evidence="6" type="ORF">H8S45_01410</name>
</gene>
<dbReference type="PANTHER" id="PTHR43335:SF4">
    <property type="entry name" value="ABC TRANSPORTER, ATP-BINDING PROTEIN"/>
    <property type="match status" value="1"/>
</dbReference>
<dbReference type="PROSITE" id="PS00211">
    <property type="entry name" value="ABC_TRANSPORTER_1"/>
    <property type="match status" value="1"/>
</dbReference>
<keyword evidence="2" id="KW-0813">Transport</keyword>
<dbReference type="AlphaFoldDB" id="A0A923LS80"/>
<keyword evidence="3" id="KW-0547">Nucleotide-binding</keyword>
<dbReference type="GO" id="GO:0005524">
    <property type="term" value="F:ATP binding"/>
    <property type="evidence" value="ECO:0007669"/>
    <property type="project" value="UniProtKB-KW"/>
</dbReference>
<organism evidence="6 7">
    <name type="scientific">Agathobaculum faecis</name>
    <dbReference type="NCBI Taxonomy" id="2763013"/>
    <lineage>
        <taxon>Bacteria</taxon>
        <taxon>Bacillati</taxon>
        <taxon>Bacillota</taxon>
        <taxon>Clostridia</taxon>
        <taxon>Eubacteriales</taxon>
        <taxon>Butyricicoccaceae</taxon>
        <taxon>Agathobaculum</taxon>
    </lineage>
</organism>
<keyword evidence="4 6" id="KW-0067">ATP-binding</keyword>
<dbReference type="Pfam" id="PF00005">
    <property type="entry name" value="ABC_tran"/>
    <property type="match status" value="1"/>
</dbReference>
<evidence type="ECO:0000256" key="1">
    <source>
        <dbReference type="ARBA" id="ARBA00005417"/>
    </source>
</evidence>
<dbReference type="Gene3D" id="3.40.50.300">
    <property type="entry name" value="P-loop containing nucleotide triphosphate hydrolases"/>
    <property type="match status" value="1"/>
</dbReference>
<dbReference type="PROSITE" id="PS50893">
    <property type="entry name" value="ABC_TRANSPORTER_2"/>
    <property type="match status" value="1"/>
</dbReference>
<dbReference type="InterPro" id="IPR027417">
    <property type="entry name" value="P-loop_NTPase"/>
</dbReference>
<dbReference type="GO" id="GO:0016887">
    <property type="term" value="F:ATP hydrolysis activity"/>
    <property type="evidence" value="ECO:0007669"/>
    <property type="project" value="InterPro"/>
</dbReference>
<evidence type="ECO:0000256" key="3">
    <source>
        <dbReference type="ARBA" id="ARBA00022741"/>
    </source>
</evidence>
<evidence type="ECO:0000259" key="5">
    <source>
        <dbReference type="PROSITE" id="PS50893"/>
    </source>
</evidence>
<keyword evidence="7" id="KW-1185">Reference proteome</keyword>
<dbReference type="InterPro" id="IPR003439">
    <property type="entry name" value="ABC_transporter-like_ATP-bd"/>
</dbReference>
<evidence type="ECO:0000313" key="6">
    <source>
        <dbReference type="EMBL" id="MBC5724134.1"/>
    </source>
</evidence>
<comment type="similarity">
    <text evidence="1">Belongs to the ABC transporter superfamily.</text>
</comment>